<dbReference type="SUPFAM" id="SSF53681">
    <property type="entry name" value="Aspartate/glutamate racemase"/>
    <property type="match status" value="2"/>
</dbReference>
<organism evidence="3 4">
    <name type="scientific">Penicillium cosmopolitanum</name>
    <dbReference type="NCBI Taxonomy" id="1131564"/>
    <lineage>
        <taxon>Eukaryota</taxon>
        <taxon>Fungi</taxon>
        <taxon>Dikarya</taxon>
        <taxon>Ascomycota</taxon>
        <taxon>Pezizomycotina</taxon>
        <taxon>Eurotiomycetes</taxon>
        <taxon>Eurotiomycetidae</taxon>
        <taxon>Eurotiales</taxon>
        <taxon>Aspergillaceae</taxon>
        <taxon>Penicillium</taxon>
    </lineage>
</organism>
<dbReference type="Pfam" id="PF01177">
    <property type="entry name" value="Asp_Glu_race"/>
    <property type="match status" value="1"/>
</dbReference>
<proteinExistence type="inferred from homology"/>
<keyword evidence="4" id="KW-1185">Reference proteome</keyword>
<evidence type="ECO:0000313" key="4">
    <source>
        <dbReference type="Proteomes" id="UP001147747"/>
    </source>
</evidence>
<dbReference type="GeneID" id="81363983"/>
<reference evidence="3" key="2">
    <citation type="journal article" date="2023" name="IMA Fungus">
        <title>Comparative genomic study of the Penicillium genus elucidates a diverse pangenome and 15 lateral gene transfer events.</title>
        <authorList>
            <person name="Petersen C."/>
            <person name="Sorensen T."/>
            <person name="Nielsen M.R."/>
            <person name="Sondergaard T.E."/>
            <person name="Sorensen J.L."/>
            <person name="Fitzpatrick D.A."/>
            <person name="Frisvad J.C."/>
            <person name="Nielsen K.L."/>
        </authorList>
    </citation>
    <scope>NUCLEOTIDE SEQUENCE</scope>
    <source>
        <strain evidence="3">IBT 29677</strain>
    </source>
</reference>
<accession>A0A9W9WAU2</accession>
<gene>
    <name evidence="3" type="ORF">N7509_000356</name>
</gene>
<reference evidence="3" key="1">
    <citation type="submission" date="2022-12" db="EMBL/GenBank/DDBJ databases">
        <authorList>
            <person name="Petersen C."/>
        </authorList>
    </citation>
    <scope>NUCLEOTIDE SEQUENCE</scope>
    <source>
        <strain evidence="3">IBT 29677</strain>
    </source>
</reference>
<dbReference type="InterPro" id="IPR001920">
    <property type="entry name" value="Asp/Glu_race"/>
</dbReference>
<evidence type="ECO:0000256" key="2">
    <source>
        <dbReference type="ARBA" id="ARBA00023235"/>
    </source>
</evidence>
<comment type="similarity">
    <text evidence="1">Belongs to the aspartate/glutamate racemases family.</text>
</comment>
<comment type="caution">
    <text evidence="3">The sequence shown here is derived from an EMBL/GenBank/DDBJ whole genome shotgun (WGS) entry which is preliminary data.</text>
</comment>
<dbReference type="PROSITE" id="PS00924">
    <property type="entry name" value="ASP_GLU_RACEMASE_2"/>
    <property type="match status" value="1"/>
</dbReference>
<dbReference type="NCBIfam" id="TIGR00035">
    <property type="entry name" value="asp_race"/>
    <property type="match status" value="1"/>
</dbReference>
<dbReference type="GO" id="GO:0047661">
    <property type="term" value="F:amino-acid racemase activity"/>
    <property type="evidence" value="ECO:0007669"/>
    <property type="project" value="InterPro"/>
</dbReference>
<dbReference type="InterPro" id="IPR033134">
    <property type="entry name" value="Asp/Glu_racemase_AS_2"/>
</dbReference>
<evidence type="ECO:0000256" key="1">
    <source>
        <dbReference type="ARBA" id="ARBA00007847"/>
    </source>
</evidence>
<dbReference type="InterPro" id="IPR004380">
    <property type="entry name" value="Asp_race"/>
</dbReference>
<dbReference type="Gene3D" id="3.40.50.1860">
    <property type="match status" value="2"/>
</dbReference>
<dbReference type="PANTHER" id="PTHR21198:SF7">
    <property type="entry name" value="ASPARTATE-GLUTAMATE RACEMASE FAMILY"/>
    <property type="match status" value="1"/>
</dbReference>
<dbReference type="AlphaFoldDB" id="A0A9W9WAU2"/>
<keyword evidence="2" id="KW-0413">Isomerase</keyword>
<name>A0A9W9WAU2_9EURO</name>
<dbReference type="PANTHER" id="PTHR21198">
    <property type="entry name" value="GLUTAMATE RACEMASE"/>
    <property type="match status" value="1"/>
</dbReference>
<evidence type="ECO:0000313" key="3">
    <source>
        <dbReference type="EMBL" id="KAJ5413729.1"/>
    </source>
</evidence>
<dbReference type="RefSeq" id="XP_056493585.1">
    <property type="nucleotide sequence ID" value="XM_056625003.1"/>
</dbReference>
<dbReference type="EMBL" id="JAPZBU010000003">
    <property type="protein sequence ID" value="KAJ5413729.1"/>
    <property type="molecule type" value="Genomic_DNA"/>
</dbReference>
<dbReference type="Proteomes" id="UP001147747">
    <property type="component" value="Unassembled WGS sequence"/>
</dbReference>
<protein>
    <submittedName>
        <fullName evidence="3">Aspartate racemase</fullName>
    </submittedName>
</protein>
<dbReference type="OrthoDB" id="187836at2759"/>
<dbReference type="InterPro" id="IPR015942">
    <property type="entry name" value="Asp/Glu/hydantoin_racemase"/>
</dbReference>
<sequence length="238" mass="25904">MKTIGIVGGISWPSSSVYYKKINEYFQTRTQVDGLHTPKLILIQTDLALIVKAEEEDNWDEVGRLLSAEATKLKRAGADFFLLACNTVHAADGYIVKNVDLPMLHIVDAAAGQILKHGFTTVGLLGSRYTMTGTYFVGRLKEKYGLNVLVAEGQHEENVHTALFQELARNIFLPETREKFKAAIADLVSRGAQAIILGCTEFGLLVTQEDSAVPIIDTSIAHAEAAVDLALSPDFGGL</sequence>